<dbReference type="AlphaFoldDB" id="A0A8J8C3H3"/>
<reference evidence="3 4" key="1">
    <citation type="submission" date="2021-06" db="EMBL/GenBank/DDBJ databases">
        <title>New haloarchaea isolates fom saline soil.</title>
        <authorList>
            <person name="Duran-Viseras A."/>
            <person name="Sanchez-Porro C.S."/>
            <person name="Ventosa A."/>
        </authorList>
    </citation>
    <scope>NUCLEOTIDE SEQUENCE [LARGE SCALE GENOMIC DNA]</scope>
    <source>
        <strain evidence="3 4">JCM 183640</strain>
    </source>
</reference>
<evidence type="ECO:0000313" key="4">
    <source>
        <dbReference type="Proteomes" id="UP000766550"/>
    </source>
</evidence>
<dbReference type="Proteomes" id="UP000766550">
    <property type="component" value="Unassembled WGS sequence"/>
</dbReference>
<feature type="domain" description="Halobacterial output" evidence="2">
    <location>
        <begin position="36"/>
        <end position="112"/>
    </location>
</feature>
<comment type="caution">
    <text evidence="3">The sequence shown here is derived from an EMBL/GenBank/DDBJ whole genome shotgun (WGS) entry which is preliminary data.</text>
</comment>
<sequence length="113" mass="12506">MTKSPDDGLESEDDPTLGRENSWSQAAQYHFDPDADADLTTALVTAIADAKGVDRTELKSPILYNAVDAPAIQESFFGPDVNGESRRSTGTIEFEFDQYLVKVRSDGWIQVYE</sequence>
<protein>
    <recommendedName>
        <fullName evidence="2">Halobacterial output domain-containing protein</fullName>
    </recommendedName>
</protein>
<name>A0A8J8C3H3_9EURY</name>
<dbReference type="RefSeq" id="WP_162316227.1">
    <property type="nucleotide sequence ID" value="NZ_JAHQXF010000001.1"/>
</dbReference>
<dbReference type="OrthoDB" id="246761at2157"/>
<keyword evidence="4" id="KW-1185">Reference proteome</keyword>
<accession>A0A8J8C3H3</accession>
<evidence type="ECO:0000313" key="3">
    <source>
        <dbReference type="EMBL" id="MBV0923069.1"/>
    </source>
</evidence>
<organism evidence="3 4">
    <name type="scientific">Haloarcula limicola</name>
    <dbReference type="NCBI Taxonomy" id="1429915"/>
    <lineage>
        <taxon>Archaea</taxon>
        <taxon>Methanobacteriati</taxon>
        <taxon>Methanobacteriota</taxon>
        <taxon>Stenosarchaea group</taxon>
        <taxon>Halobacteria</taxon>
        <taxon>Halobacteriales</taxon>
        <taxon>Haloarculaceae</taxon>
        <taxon>Haloarcula</taxon>
    </lineage>
</organism>
<feature type="region of interest" description="Disordered" evidence="1">
    <location>
        <begin position="1"/>
        <end position="22"/>
    </location>
</feature>
<proteinExistence type="predicted"/>
<gene>
    <name evidence="3" type="ORF">KTS45_02555</name>
</gene>
<evidence type="ECO:0000259" key="2">
    <source>
        <dbReference type="Pfam" id="PF18545"/>
    </source>
</evidence>
<dbReference type="EMBL" id="JAHQXF010000001">
    <property type="protein sequence ID" value="MBV0923069.1"/>
    <property type="molecule type" value="Genomic_DNA"/>
</dbReference>
<evidence type="ECO:0000256" key="1">
    <source>
        <dbReference type="SAM" id="MobiDB-lite"/>
    </source>
</evidence>
<dbReference type="Pfam" id="PF18545">
    <property type="entry name" value="HalOD1"/>
    <property type="match status" value="1"/>
</dbReference>
<dbReference type="InterPro" id="IPR040624">
    <property type="entry name" value="HalOD1"/>
</dbReference>